<evidence type="ECO:0000313" key="2">
    <source>
        <dbReference type="EMBL" id="KXV03499.1"/>
    </source>
</evidence>
<organism evidence="2 3">
    <name type="scientific">Gluconobacter potus</name>
    <dbReference type="NCBI Taxonomy" id="2724927"/>
    <lineage>
        <taxon>Bacteria</taxon>
        <taxon>Pseudomonadati</taxon>
        <taxon>Pseudomonadota</taxon>
        <taxon>Alphaproteobacteria</taxon>
        <taxon>Acetobacterales</taxon>
        <taxon>Acetobacteraceae</taxon>
        <taxon>Gluconobacter</taxon>
    </lineage>
</organism>
<dbReference type="AlphaFoldDB" id="A0A149R1R5"/>
<dbReference type="PATRIC" id="fig|442.7.peg.2423"/>
<proteinExistence type="predicted"/>
<dbReference type="Proteomes" id="UP000075573">
    <property type="component" value="Unassembled WGS sequence"/>
</dbReference>
<dbReference type="InterPro" id="IPR046025">
    <property type="entry name" value="DUF5983"/>
</dbReference>
<dbReference type="EMBL" id="LHZB01000058">
    <property type="protein sequence ID" value="KXV03499.1"/>
    <property type="molecule type" value="Genomic_DNA"/>
</dbReference>
<protein>
    <recommendedName>
        <fullName evidence="1">DUF5983 domain-containing protein</fullName>
    </recommendedName>
</protein>
<dbReference type="Pfam" id="PF19419">
    <property type="entry name" value="DUF5983"/>
    <property type="match status" value="1"/>
</dbReference>
<feature type="domain" description="DUF5983" evidence="1">
    <location>
        <begin position="16"/>
        <end position="102"/>
    </location>
</feature>
<name>A0A149R1R5_9PROT</name>
<evidence type="ECO:0000313" key="3">
    <source>
        <dbReference type="Proteomes" id="UP000075573"/>
    </source>
</evidence>
<dbReference type="RefSeq" id="WP_062493529.1">
    <property type="nucleotide sequence ID" value="NZ_LHZB01000058.1"/>
</dbReference>
<evidence type="ECO:0000259" key="1">
    <source>
        <dbReference type="Pfam" id="PF19419"/>
    </source>
</evidence>
<gene>
    <name evidence="2" type="ORF">AD929_00705</name>
</gene>
<comment type="caution">
    <text evidence="2">The sequence shown here is derived from an EMBL/GenBank/DDBJ whole genome shotgun (WGS) entry which is preliminary data.</text>
</comment>
<sequence>MSKAKPSTAGLVCRHLDLSTGHLPVAERDACELYLSSGGTAGRSCLGGPYGWMIYVPTEAEDVPQDVSPELAALMVQAREQDCHYIHFDRDGSIDETLPFYD</sequence>
<accession>A0A149R1R5</accession>
<reference evidence="2 3" key="1">
    <citation type="submission" date="2015-06" db="EMBL/GenBank/DDBJ databases">
        <title>Improved classification and identification of acetic acid bacteria using matrix-assisted laser desorption/ionization time-of-flight mass spectrometry; Gluconobacter nephelii and Gluconobacter uchimurae are later heterotypic synonyms of Gluconobacter japonicus and Gluconobacter oxydans, respectively.</title>
        <authorList>
            <person name="Li L."/>
            <person name="Cleenwerck I."/>
            <person name="De Vuyst L."/>
            <person name="Vandamme P."/>
        </authorList>
    </citation>
    <scope>NUCLEOTIDE SEQUENCE [LARGE SCALE GENOMIC DNA]</scope>
    <source>
        <strain evidence="2 3">LMG 1764</strain>
    </source>
</reference>